<keyword evidence="3 5" id="KW-1133">Transmembrane helix</keyword>
<evidence type="ECO:0000313" key="6">
    <source>
        <dbReference type="EMBL" id="KRL04180.1"/>
    </source>
</evidence>
<comment type="subcellular location">
    <subcellularLocation>
        <location evidence="1">Membrane</location>
        <topology evidence="1">Multi-pass membrane protein</topology>
    </subcellularLocation>
</comment>
<dbReference type="OrthoDB" id="2328241at2"/>
<reference evidence="6 7" key="1">
    <citation type="journal article" date="2015" name="Genome Announc.">
        <title>Expanding the biotechnology potential of lactobacilli through comparative genomics of 213 strains and associated genera.</title>
        <authorList>
            <person name="Sun Z."/>
            <person name="Harris H.M."/>
            <person name="McCann A."/>
            <person name="Guo C."/>
            <person name="Argimon S."/>
            <person name="Zhang W."/>
            <person name="Yang X."/>
            <person name="Jeffery I.B."/>
            <person name="Cooney J.C."/>
            <person name="Kagawa T.F."/>
            <person name="Liu W."/>
            <person name="Song Y."/>
            <person name="Salvetti E."/>
            <person name="Wrobel A."/>
            <person name="Rasinkangas P."/>
            <person name="Parkhill J."/>
            <person name="Rea M.C."/>
            <person name="O'Sullivan O."/>
            <person name="Ritari J."/>
            <person name="Douillard F.P."/>
            <person name="Paul Ross R."/>
            <person name="Yang R."/>
            <person name="Briner A.E."/>
            <person name="Felis G.E."/>
            <person name="de Vos W.M."/>
            <person name="Barrangou R."/>
            <person name="Klaenhammer T.R."/>
            <person name="Caufield P.W."/>
            <person name="Cui Y."/>
            <person name="Zhang H."/>
            <person name="O'Toole P.W."/>
        </authorList>
    </citation>
    <scope>NUCLEOTIDE SEQUENCE [LARGE SCALE GENOMIC DNA]</scope>
    <source>
        <strain evidence="6 7">DSM 19972</strain>
    </source>
</reference>
<comment type="caution">
    <text evidence="6">The sequence shown here is derived from an EMBL/GenBank/DDBJ whole genome shotgun (WGS) entry which is preliminary data.</text>
</comment>
<dbReference type="Pfam" id="PF09685">
    <property type="entry name" value="MamF_MmsF"/>
    <property type="match status" value="1"/>
</dbReference>
<sequence>MPRNKIINALSYLSIFFAPFIFPLIVWIVCVDEPDVRHHAKSAMFLHLFPLILSFIAVILVATTGILTEHAQFTVWLAVLTLAVVLLLDCILFIYNLYKGIKILVN</sequence>
<feature type="transmembrane region" description="Helical" evidence="5">
    <location>
        <begin position="73"/>
        <end position="98"/>
    </location>
</feature>
<dbReference type="RefSeq" id="WP_057896164.1">
    <property type="nucleotide sequence ID" value="NZ_AZEH01000039.1"/>
</dbReference>
<proteinExistence type="predicted"/>
<gene>
    <name evidence="6" type="ORF">FD46_GL001299</name>
</gene>
<dbReference type="PATRIC" id="fig|1423777.3.peg.1344"/>
<evidence type="ECO:0000256" key="5">
    <source>
        <dbReference type="SAM" id="Phobius"/>
    </source>
</evidence>
<dbReference type="Proteomes" id="UP000051686">
    <property type="component" value="Unassembled WGS sequence"/>
</dbReference>
<evidence type="ECO:0000313" key="7">
    <source>
        <dbReference type="Proteomes" id="UP000051686"/>
    </source>
</evidence>
<keyword evidence="4 5" id="KW-0472">Membrane</keyword>
<evidence type="ECO:0000256" key="2">
    <source>
        <dbReference type="ARBA" id="ARBA00022692"/>
    </source>
</evidence>
<dbReference type="STRING" id="1423777.FD46_GL001299"/>
<dbReference type="EMBL" id="AZEH01000039">
    <property type="protein sequence ID" value="KRL04180.1"/>
    <property type="molecule type" value="Genomic_DNA"/>
</dbReference>
<name>A0A0R1ME75_9LACO</name>
<accession>A0A0R1ME75</accession>
<evidence type="ECO:0008006" key="8">
    <source>
        <dbReference type="Google" id="ProtNLM"/>
    </source>
</evidence>
<evidence type="ECO:0000256" key="4">
    <source>
        <dbReference type="ARBA" id="ARBA00023136"/>
    </source>
</evidence>
<organism evidence="6 7">
    <name type="scientific">Liquorilactobacillus oeni DSM 19972</name>
    <dbReference type="NCBI Taxonomy" id="1423777"/>
    <lineage>
        <taxon>Bacteria</taxon>
        <taxon>Bacillati</taxon>
        <taxon>Bacillota</taxon>
        <taxon>Bacilli</taxon>
        <taxon>Lactobacillales</taxon>
        <taxon>Lactobacillaceae</taxon>
        <taxon>Liquorilactobacillus</taxon>
    </lineage>
</organism>
<feature type="transmembrane region" description="Helical" evidence="5">
    <location>
        <begin position="6"/>
        <end position="31"/>
    </location>
</feature>
<keyword evidence="2 5" id="KW-0812">Transmembrane</keyword>
<evidence type="ECO:0000256" key="1">
    <source>
        <dbReference type="ARBA" id="ARBA00004141"/>
    </source>
</evidence>
<protein>
    <recommendedName>
        <fullName evidence="8">Integral membrane protein</fullName>
    </recommendedName>
</protein>
<keyword evidence="7" id="KW-1185">Reference proteome</keyword>
<dbReference type="AlphaFoldDB" id="A0A0R1ME75"/>
<feature type="transmembrane region" description="Helical" evidence="5">
    <location>
        <begin position="43"/>
        <end position="67"/>
    </location>
</feature>
<evidence type="ECO:0000256" key="3">
    <source>
        <dbReference type="ARBA" id="ARBA00022989"/>
    </source>
</evidence>
<dbReference type="InterPro" id="IPR019109">
    <property type="entry name" value="MamF_MmsF"/>
</dbReference>